<feature type="domain" description="Carboxylesterase type B" evidence="4">
    <location>
        <begin position="70"/>
        <end position="564"/>
    </location>
</feature>
<organism evidence="5 6">
    <name type="scientific">Penicillium cosmopolitanum</name>
    <dbReference type="NCBI Taxonomy" id="1131564"/>
    <lineage>
        <taxon>Eukaryota</taxon>
        <taxon>Fungi</taxon>
        <taxon>Dikarya</taxon>
        <taxon>Ascomycota</taxon>
        <taxon>Pezizomycotina</taxon>
        <taxon>Eurotiomycetes</taxon>
        <taxon>Eurotiomycetidae</taxon>
        <taxon>Eurotiales</taxon>
        <taxon>Aspergillaceae</taxon>
        <taxon>Penicillium</taxon>
    </lineage>
</organism>
<dbReference type="FunFam" id="3.40.50.1820:FF:000316">
    <property type="entry name" value="Carboxylic ester hydrolase"/>
    <property type="match status" value="1"/>
</dbReference>
<dbReference type="PANTHER" id="PTHR11559">
    <property type="entry name" value="CARBOXYLESTERASE"/>
    <property type="match status" value="1"/>
</dbReference>
<dbReference type="GO" id="GO:0072330">
    <property type="term" value="P:monocarboxylic acid biosynthetic process"/>
    <property type="evidence" value="ECO:0007669"/>
    <property type="project" value="UniProtKB-ARBA"/>
</dbReference>
<keyword evidence="6" id="KW-1185">Reference proteome</keyword>
<evidence type="ECO:0000256" key="1">
    <source>
        <dbReference type="ARBA" id="ARBA00005964"/>
    </source>
</evidence>
<comment type="similarity">
    <text evidence="1 3">Belongs to the type-B carboxylesterase/lipase family.</text>
</comment>
<dbReference type="Proteomes" id="UP001147747">
    <property type="component" value="Unassembled WGS sequence"/>
</dbReference>
<comment type="caution">
    <text evidence="5">The sequence shown here is derived from an EMBL/GenBank/DDBJ whole genome shotgun (WGS) entry which is preliminary data.</text>
</comment>
<evidence type="ECO:0000259" key="4">
    <source>
        <dbReference type="Pfam" id="PF00135"/>
    </source>
</evidence>
<dbReference type="Pfam" id="PF00135">
    <property type="entry name" value="COesterase"/>
    <property type="match status" value="1"/>
</dbReference>
<dbReference type="RefSeq" id="XP_056488006.1">
    <property type="nucleotide sequence ID" value="XM_056632455.1"/>
</dbReference>
<dbReference type="OrthoDB" id="408631at2759"/>
<protein>
    <recommendedName>
        <fullName evidence="3">Carboxylic ester hydrolase</fullName>
        <ecNumber evidence="3">3.1.1.-</ecNumber>
    </recommendedName>
</protein>
<dbReference type="GeneID" id="81371435"/>
<dbReference type="PROSITE" id="PS00941">
    <property type="entry name" value="CARBOXYLESTERASE_B_2"/>
    <property type="match status" value="1"/>
</dbReference>
<dbReference type="InterPro" id="IPR029058">
    <property type="entry name" value="AB_hydrolase_fold"/>
</dbReference>
<dbReference type="SUPFAM" id="SSF53474">
    <property type="entry name" value="alpha/beta-Hydrolases"/>
    <property type="match status" value="1"/>
</dbReference>
<name>A0A9W9VZK0_9EURO</name>
<evidence type="ECO:0000256" key="3">
    <source>
        <dbReference type="RuleBase" id="RU361235"/>
    </source>
</evidence>
<dbReference type="EC" id="3.1.1.-" evidence="3"/>
<dbReference type="EMBL" id="JAPZBU010000008">
    <property type="protein sequence ID" value="KAJ5392328.1"/>
    <property type="molecule type" value="Genomic_DNA"/>
</dbReference>
<evidence type="ECO:0000313" key="6">
    <source>
        <dbReference type="Proteomes" id="UP001147747"/>
    </source>
</evidence>
<dbReference type="PROSITE" id="PS00122">
    <property type="entry name" value="CARBOXYLESTERASE_B_1"/>
    <property type="match status" value="1"/>
</dbReference>
<sequence>MVAPLFREAWGLVLALLRALSGDFDFGSSSTLRSSFITWLCCRFQSLKSAIDFVMELFYLFFCLSLTVAQSPVVNLDYASYQGRSLPNGVSQWLGMRFAAPPVGDLRFAAPQDPRTQQGVQNATNHGNLCIPVAGSLNTPIAKQRSEDCLFLDVYAPTNSIRASTNRLPVYFFIQGGGFADLSNANYNGSGLVQASGRNMIVVTFNYRVGPYGFLAGDEVESGGSLNNGLKDQIKALRWVKKYISNFGGDPNRIVIGGDSAGGASVTLLLSAYGGRNDGLFIGAAAESQSFGTMLNISESQFAYDRLVTRTGCASADDTLACLRSLDITTLQNQNIGTPLPGRTNKPLYLYSPTIDGDLVQDHTLTLFRKGKFIKVPVIFGDDTNEGTIFVPKSTSSLAAADTFIKDQFPSISASQMSRVNSIYLTPNQTKIYPGSSAYWPPTSTAYGEIRYICPGIEMSSIYAAAGVKSWNYHFAVQDPHYESIGEGTTHTVEVNAIWGPDYVSGVPPDSYYTTNAPIVPLMQGYWTSFVRDLNPNTFRVAGSPEWGTWGDYRRIFIRTNQTAMESVPAEQRERCKYLASIGVDLRQ</sequence>
<dbReference type="InterPro" id="IPR019826">
    <property type="entry name" value="Carboxylesterase_B_AS"/>
</dbReference>
<evidence type="ECO:0000256" key="2">
    <source>
        <dbReference type="ARBA" id="ARBA00022801"/>
    </source>
</evidence>
<dbReference type="InterPro" id="IPR002018">
    <property type="entry name" value="CarbesteraseB"/>
</dbReference>
<evidence type="ECO:0000313" key="5">
    <source>
        <dbReference type="EMBL" id="KAJ5392328.1"/>
    </source>
</evidence>
<dbReference type="GO" id="GO:0017000">
    <property type="term" value="P:antibiotic biosynthetic process"/>
    <property type="evidence" value="ECO:0007669"/>
    <property type="project" value="UniProtKB-ARBA"/>
</dbReference>
<accession>A0A9W9VZK0</accession>
<dbReference type="AlphaFoldDB" id="A0A9W9VZK0"/>
<proteinExistence type="inferred from homology"/>
<dbReference type="InterPro" id="IPR050309">
    <property type="entry name" value="Type-B_Carboxylest/Lipase"/>
</dbReference>
<reference evidence="5" key="1">
    <citation type="submission" date="2022-12" db="EMBL/GenBank/DDBJ databases">
        <authorList>
            <person name="Petersen C."/>
        </authorList>
    </citation>
    <scope>NUCLEOTIDE SEQUENCE</scope>
    <source>
        <strain evidence="5">IBT 29677</strain>
    </source>
</reference>
<gene>
    <name evidence="5" type="ORF">N7509_007818</name>
</gene>
<keyword evidence="2 3" id="KW-0378">Hydrolase</keyword>
<dbReference type="InterPro" id="IPR019819">
    <property type="entry name" value="Carboxylesterase_B_CS"/>
</dbReference>
<dbReference type="Gene3D" id="3.40.50.1820">
    <property type="entry name" value="alpha/beta hydrolase"/>
    <property type="match status" value="1"/>
</dbReference>
<reference evidence="5" key="2">
    <citation type="journal article" date="2023" name="IMA Fungus">
        <title>Comparative genomic study of the Penicillium genus elucidates a diverse pangenome and 15 lateral gene transfer events.</title>
        <authorList>
            <person name="Petersen C."/>
            <person name="Sorensen T."/>
            <person name="Nielsen M.R."/>
            <person name="Sondergaard T.E."/>
            <person name="Sorensen J.L."/>
            <person name="Fitzpatrick D.A."/>
            <person name="Frisvad J.C."/>
            <person name="Nielsen K.L."/>
        </authorList>
    </citation>
    <scope>NUCLEOTIDE SEQUENCE</scope>
    <source>
        <strain evidence="5">IBT 29677</strain>
    </source>
</reference>
<dbReference type="GO" id="GO:0016787">
    <property type="term" value="F:hydrolase activity"/>
    <property type="evidence" value="ECO:0007669"/>
    <property type="project" value="UniProtKB-KW"/>
</dbReference>